<dbReference type="EMBL" id="BAABCY010000052">
    <property type="protein sequence ID" value="GAA3569504.1"/>
    <property type="molecule type" value="Genomic_DNA"/>
</dbReference>
<dbReference type="InterPro" id="IPR027791">
    <property type="entry name" value="Galactosyl_T_C"/>
</dbReference>
<keyword evidence="4" id="KW-1185">Reference proteome</keyword>
<evidence type="ECO:0000313" key="3">
    <source>
        <dbReference type="EMBL" id="GAA3569504.1"/>
    </source>
</evidence>
<evidence type="ECO:0000259" key="2">
    <source>
        <dbReference type="Pfam" id="PF02709"/>
    </source>
</evidence>
<dbReference type="RefSeq" id="WP_345005736.1">
    <property type="nucleotide sequence ID" value="NZ_BAABCY010000052.1"/>
</dbReference>
<evidence type="ECO:0000313" key="4">
    <source>
        <dbReference type="Proteomes" id="UP001500954"/>
    </source>
</evidence>
<evidence type="ECO:0000256" key="1">
    <source>
        <dbReference type="ARBA" id="ARBA00022679"/>
    </source>
</evidence>
<gene>
    <name evidence="3" type="ORF">GCM10022395_18910</name>
</gene>
<name>A0ABP6XRQ5_9FLAO</name>
<dbReference type="Gene3D" id="3.90.550.10">
    <property type="entry name" value="Spore Coat Polysaccharide Biosynthesis Protein SpsA, Chain A"/>
    <property type="match status" value="1"/>
</dbReference>
<proteinExistence type="predicted"/>
<dbReference type="GO" id="GO:0016757">
    <property type="term" value="F:glycosyltransferase activity"/>
    <property type="evidence" value="ECO:0007669"/>
    <property type="project" value="UniProtKB-KW"/>
</dbReference>
<organism evidence="3 4">
    <name type="scientific">Snuella lapsa</name>
    <dbReference type="NCBI Taxonomy" id="870481"/>
    <lineage>
        <taxon>Bacteria</taxon>
        <taxon>Pseudomonadati</taxon>
        <taxon>Bacteroidota</taxon>
        <taxon>Flavobacteriia</taxon>
        <taxon>Flavobacteriales</taxon>
        <taxon>Flavobacteriaceae</taxon>
        <taxon>Snuella</taxon>
    </lineage>
</organism>
<accession>A0ABP6XRQ5</accession>
<protein>
    <submittedName>
        <fullName evidence="3">Galactosyltransferase-related protein</fullName>
    </submittedName>
</protein>
<keyword evidence="3" id="KW-0328">Glycosyltransferase</keyword>
<dbReference type="SUPFAM" id="SSF53448">
    <property type="entry name" value="Nucleotide-diphospho-sugar transferases"/>
    <property type="match status" value="1"/>
</dbReference>
<dbReference type="Proteomes" id="UP001500954">
    <property type="component" value="Unassembled WGS sequence"/>
</dbReference>
<dbReference type="InterPro" id="IPR029044">
    <property type="entry name" value="Nucleotide-diphossugar_trans"/>
</dbReference>
<dbReference type="Pfam" id="PF02709">
    <property type="entry name" value="Glyco_transf_7C"/>
    <property type="match status" value="1"/>
</dbReference>
<feature type="domain" description="Galactosyltransferase C-terminal" evidence="2">
    <location>
        <begin position="161"/>
        <end position="221"/>
    </location>
</feature>
<reference evidence="4" key="1">
    <citation type="journal article" date="2019" name="Int. J. Syst. Evol. Microbiol.">
        <title>The Global Catalogue of Microorganisms (GCM) 10K type strain sequencing project: providing services to taxonomists for standard genome sequencing and annotation.</title>
        <authorList>
            <consortium name="The Broad Institute Genomics Platform"/>
            <consortium name="The Broad Institute Genome Sequencing Center for Infectious Disease"/>
            <person name="Wu L."/>
            <person name="Ma J."/>
        </authorList>
    </citation>
    <scope>NUCLEOTIDE SEQUENCE [LARGE SCALE GENOMIC DNA]</scope>
    <source>
        <strain evidence="4">JCM 17111</strain>
    </source>
</reference>
<comment type="caution">
    <text evidence="3">The sequence shown here is derived from an EMBL/GenBank/DDBJ whole genome shotgun (WGS) entry which is preliminary data.</text>
</comment>
<keyword evidence="1" id="KW-0808">Transferase</keyword>
<sequence length="250" mass="30005">MNKFPYDLKNTSFLIYVRIDSEDRLVNLELVVKHITKYFNTTINLLEVDSSPKISTSFIKKHGIEYEFFEDDNEVFYTTKYRNYLIRKCKAPYFFICDTDVIAAPEALLQSIAYLTNISNNNVLVYPYNGDCYNVSKQYRDEYALTNDYDFLKENEKEHMLWFKYSTGGVFGGKTKTFLKDGIDNENIYGWGPDDKERYYRLKRKGFTIKRMEYTLYHLYHQRNNNSRPYDEKLKNRNQIEYLKLFSSNF</sequence>